<evidence type="ECO:0000313" key="2">
    <source>
        <dbReference type="Proteomes" id="UP001138894"/>
    </source>
</evidence>
<comment type="caution">
    <text evidence="1">The sequence shown here is derived from an EMBL/GenBank/DDBJ whole genome shotgun (WGS) entry which is preliminary data.</text>
</comment>
<dbReference type="AlphaFoldDB" id="A0A9X1F6R1"/>
<proteinExistence type="predicted"/>
<dbReference type="RefSeq" id="WP_218544950.1">
    <property type="nucleotide sequence ID" value="NZ_JAGSPD010000003.1"/>
</dbReference>
<sequence>MPKIIKQFELDVTPERFLNACSPEELYEVELLITSPRFTNKINQGQKQLDQ</sequence>
<evidence type="ECO:0000313" key="1">
    <source>
        <dbReference type="EMBL" id="MBV7268395.1"/>
    </source>
</evidence>
<dbReference type="Proteomes" id="UP001138894">
    <property type="component" value="Unassembled WGS sequence"/>
</dbReference>
<keyword evidence="2" id="KW-1185">Reference proteome</keyword>
<dbReference type="EMBL" id="JAGSPD010000003">
    <property type="protein sequence ID" value="MBV7268395.1"/>
    <property type="molecule type" value="Genomic_DNA"/>
</dbReference>
<organism evidence="1 2">
    <name type="scientific">Winogradskyella luteola</name>
    <dbReference type="NCBI Taxonomy" id="2828330"/>
    <lineage>
        <taxon>Bacteria</taxon>
        <taxon>Pseudomonadati</taxon>
        <taxon>Bacteroidota</taxon>
        <taxon>Flavobacteriia</taxon>
        <taxon>Flavobacteriales</taxon>
        <taxon>Flavobacteriaceae</taxon>
        <taxon>Winogradskyella</taxon>
    </lineage>
</organism>
<protein>
    <submittedName>
        <fullName evidence="1">Uncharacterized protein</fullName>
    </submittedName>
</protein>
<accession>A0A9X1F6R1</accession>
<gene>
    <name evidence="1" type="ORF">KCG49_04200</name>
</gene>
<name>A0A9X1F6R1_9FLAO</name>
<reference evidence="1" key="1">
    <citation type="submission" date="2021-04" db="EMBL/GenBank/DDBJ databases">
        <authorList>
            <person name="Pira H."/>
            <person name="Risdian C."/>
            <person name="Wink J."/>
        </authorList>
    </citation>
    <scope>NUCLEOTIDE SEQUENCE</scope>
    <source>
        <strain evidence="1">WHY3</strain>
    </source>
</reference>